<evidence type="ECO:0000313" key="9">
    <source>
        <dbReference type="Proteomes" id="UP001055093"/>
    </source>
</evidence>
<organism evidence="8 9">
    <name type="scientific">Methylorubrum suomiense</name>
    <dbReference type="NCBI Taxonomy" id="144191"/>
    <lineage>
        <taxon>Bacteria</taxon>
        <taxon>Pseudomonadati</taxon>
        <taxon>Pseudomonadota</taxon>
        <taxon>Alphaproteobacteria</taxon>
        <taxon>Hyphomicrobiales</taxon>
        <taxon>Methylobacteriaceae</taxon>
        <taxon>Methylorubrum</taxon>
    </lineage>
</organism>
<gene>
    <name evidence="8" type="ORF">BGCPKDLD_2657</name>
</gene>
<feature type="transmembrane region" description="Helical" evidence="6">
    <location>
        <begin position="106"/>
        <end position="127"/>
    </location>
</feature>
<feature type="domain" description="GtrA/DPMS transmembrane" evidence="7">
    <location>
        <begin position="11"/>
        <end position="134"/>
    </location>
</feature>
<evidence type="ECO:0000256" key="2">
    <source>
        <dbReference type="ARBA" id="ARBA00009399"/>
    </source>
</evidence>
<dbReference type="PANTHER" id="PTHR38459">
    <property type="entry name" value="PROPHAGE BACTOPRENOL-LINKED GLUCOSE TRANSLOCASE HOMOLOG"/>
    <property type="match status" value="1"/>
</dbReference>
<comment type="subcellular location">
    <subcellularLocation>
        <location evidence="1">Membrane</location>
        <topology evidence="1">Multi-pass membrane protein</topology>
    </subcellularLocation>
</comment>
<comment type="caution">
    <text evidence="8">The sequence shown here is derived from an EMBL/GenBank/DDBJ whole genome shotgun (WGS) entry which is preliminary data.</text>
</comment>
<dbReference type="InterPro" id="IPR051401">
    <property type="entry name" value="GtrA_CellWall_Glycosyl"/>
</dbReference>
<reference evidence="8" key="2">
    <citation type="submission" date="2021-08" db="EMBL/GenBank/DDBJ databases">
        <authorList>
            <person name="Tani A."/>
            <person name="Ola A."/>
            <person name="Ogura Y."/>
            <person name="Katsura K."/>
            <person name="Hayashi T."/>
        </authorList>
    </citation>
    <scope>NUCLEOTIDE SEQUENCE</scope>
    <source>
        <strain evidence="8">DSM 14458</strain>
    </source>
</reference>
<dbReference type="PANTHER" id="PTHR38459:SF1">
    <property type="entry name" value="PROPHAGE BACTOPRENOL-LINKED GLUCOSE TRANSLOCASE HOMOLOG"/>
    <property type="match status" value="1"/>
</dbReference>
<keyword evidence="5 6" id="KW-0472">Membrane</keyword>
<feature type="transmembrane region" description="Helical" evidence="6">
    <location>
        <begin position="12"/>
        <end position="33"/>
    </location>
</feature>
<evidence type="ECO:0000259" key="7">
    <source>
        <dbReference type="Pfam" id="PF04138"/>
    </source>
</evidence>
<evidence type="ECO:0000256" key="5">
    <source>
        <dbReference type="ARBA" id="ARBA00023136"/>
    </source>
</evidence>
<feature type="transmembrane region" description="Helical" evidence="6">
    <location>
        <begin position="72"/>
        <end position="94"/>
    </location>
</feature>
<keyword evidence="3 6" id="KW-0812">Transmembrane</keyword>
<protein>
    <recommendedName>
        <fullName evidence="7">GtrA/DPMS transmembrane domain-containing protein</fullName>
    </recommendedName>
</protein>
<evidence type="ECO:0000256" key="4">
    <source>
        <dbReference type="ARBA" id="ARBA00022989"/>
    </source>
</evidence>
<evidence type="ECO:0000256" key="3">
    <source>
        <dbReference type="ARBA" id="ARBA00022692"/>
    </source>
</evidence>
<dbReference type="InterPro" id="IPR007267">
    <property type="entry name" value="GtrA_DPMS_TM"/>
</dbReference>
<proteinExistence type="inferred from homology"/>
<keyword evidence="9" id="KW-1185">Reference proteome</keyword>
<evidence type="ECO:0000256" key="6">
    <source>
        <dbReference type="SAM" id="Phobius"/>
    </source>
</evidence>
<feature type="transmembrane region" description="Helical" evidence="6">
    <location>
        <begin position="39"/>
        <end position="60"/>
    </location>
</feature>
<sequence>MRLAQNREILRFLLAGGLAAALNWIARILLSLVMPFEAALLLAYVIGMAAGFWLYRRFVFHGARAGSLRGQLAVFVAVNMAGAGVVLTVSAGLVAGLTPLLPRVPLALVEAFSHGVGIAVGAGANYLGHRLLTFSARSSEPQTL</sequence>
<comment type="similarity">
    <text evidence="2">Belongs to the GtrA family.</text>
</comment>
<keyword evidence="4 6" id="KW-1133">Transmembrane helix</keyword>
<evidence type="ECO:0000256" key="1">
    <source>
        <dbReference type="ARBA" id="ARBA00004141"/>
    </source>
</evidence>
<dbReference type="Pfam" id="PF04138">
    <property type="entry name" value="GtrA_DPMS_TM"/>
    <property type="match status" value="1"/>
</dbReference>
<dbReference type="RefSeq" id="WP_137831217.1">
    <property type="nucleotide sequence ID" value="NZ_BPRE01000007.1"/>
</dbReference>
<reference evidence="8" key="1">
    <citation type="journal article" date="2021" name="Front. Microbiol.">
        <title>Comprehensive Comparative Genomics and Phenotyping of Methylobacterium Species.</title>
        <authorList>
            <person name="Alessa O."/>
            <person name="Ogura Y."/>
            <person name="Fujitani Y."/>
            <person name="Takami H."/>
            <person name="Hayashi T."/>
            <person name="Sahin N."/>
            <person name="Tani A."/>
        </authorList>
    </citation>
    <scope>NUCLEOTIDE SEQUENCE</scope>
    <source>
        <strain evidence="8">DSM 14458</strain>
    </source>
</reference>
<accession>A0ABQ4UV54</accession>
<dbReference type="Proteomes" id="UP001055093">
    <property type="component" value="Unassembled WGS sequence"/>
</dbReference>
<name>A0ABQ4UV54_9HYPH</name>
<evidence type="ECO:0000313" key="8">
    <source>
        <dbReference type="EMBL" id="GJE76065.1"/>
    </source>
</evidence>
<dbReference type="EMBL" id="BPRE01000007">
    <property type="protein sequence ID" value="GJE76065.1"/>
    <property type="molecule type" value="Genomic_DNA"/>
</dbReference>